<feature type="domain" description="Bacterial repeat" evidence="2">
    <location>
        <begin position="415"/>
        <end position="483"/>
    </location>
</feature>
<dbReference type="Proteomes" id="UP000185934">
    <property type="component" value="Chromosome"/>
</dbReference>
<evidence type="ECO:0000256" key="1">
    <source>
        <dbReference type="ARBA" id="ARBA00004196"/>
    </source>
</evidence>
<dbReference type="Pfam" id="PF18998">
    <property type="entry name" value="Flg_new_2"/>
    <property type="match status" value="3"/>
</dbReference>
<dbReference type="InterPro" id="IPR044060">
    <property type="entry name" value="Bacterial_rp_domain"/>
</dbReference>
<name>A0A1P8F5H2_9CHLR</name>
<reference evidence="4" key="1">
    <citation type="submission" date="2016-11" db="EMBL/GenBank/DDBJ databases">
        <title>Dehalogenimonas formicexedens sp. nov., a chlorinated alkane respiring bacterium isolated from contaminated groundwater.</title>
        <authorList>
            <person name="Key T.A."/>
            <person name="Bowman K.S."/>
            <person name="Lee I."/>
            <person name="Chun J."/>
            <person name="Albuquerque L."/>
            <person name="da Costa M.S."/>
            <person name="Rainey F.A."/>
            <person name="Moe W.M."/>
        </authorList>
    </citation>
    <scope>NUCLEOTIDE SEQUENCE [LARGE SCALE GENOMIC DNA]</scope>
    <source>
        <strain evidence="4">NSZ-14</strain>
    </source>
</reference>
<sequence length="1025" mass="105756">MGMKNRPFHLASGFIKILFVTVLCLSFSIPAHLYADRQFTITPSAGTGGIITPPNPQNVPEGNSKSFTITANLGYHIAEVLVDGASVGAVVLYTFTNVTADHTIAASFSQDTPQTFTITASAGANGAIDPSGAVAVASGGSQVFNITAGAGFHVMDVLVDGGSIGPAVSYTFTDVIADHTIEASFAPDVTQNFTITASAGANGTIDPPGAITVVSGGSQTFNINPGTGFHVLDVLVDDISAGAVTSYTFTNLTANHTIAASFTADSYTLTYTAGPGGTVSGITSQMVNYGESGTPVAAVPGTGYHFVTWSDGILTDSRTDANVVADISVSASFAPDVAPKLTITPTAGAGGTINPSAAVTVTPGGSQVFAITADAGYYILDVLVDGVSIGAMASYIFTNVVADHTITASFAVNTYTLTYTADAHGTINGGSPQVVNFGGSGTPVTAAPDIGYHFICWSDGVLTASRTDANVTAEISVSASFAPDIHTVVFDSQGGSAISSQSVSYGGLVVLPTPPARDAHVFAGWYKEAACTSQWNFNTDIVTDNTTIYANWTASSGGGGDGGGFGSQVVGIGLAGTSPFMDGNGKVIAAGSVETSDGNLKLDIPVGVSIWNAAGAAQPFLTAAILSNPPPSLPQDTLVSAYEMGPNGVTFTPAISMIFHYTDDQVPPGSRESDLVIAWWNGSTWVELAGTVDTEAKTVTASVSHFTSFALFAPEPPKLPSPILAINTPSGGTSTAQGTVTVTASVGNLKLLTGERSNVPGEGRIIYYLDVSIPIIQGKSALTAPGTYAEGTSESYIWDNLAPGSHTLGIQLIQNDGTPFDPPVVSTISINVLAPSISTSAPEVPNLSIPGLSAAGSTGSFNPLLLSALLLPATVMMIFMLSRRAGTQPRRVVPVPIEPSAPVLRPKPVTIPEKIARQPIDAPVKIQNQPETSKQVEKPVLARVEELGEYIIRLHNTGSGALSAIRDYIQHTPEIKLLTLNNCYSDVQMCLNVSKDTALVSFLSRMLINCSVRREGRIILVNGKN</sequence>
<evidence type="ECO:0000259" key="2">
    <source>
        <dbReference type="Pfam" id="PF18998"/>
    </source>
</evidence>
<evidence type="ECO:0000313" key="4">
    <source>
        <dbReference type="Proteomes" id="UP000185934"/>
    </source>
</evidence>
<protein>
    <submittedName>
        <fullName evidence="3">Gly-rich membrane protein</fullName>
    </submittedName>
</protein>
<keyword evidence="4" id="KW-1185">Reference proteome</keyword>
<proteinExistence type="predicted"/>
<dbReference type="GO" id="GO:0030313">
    <property type="term" value="C:cell envelope"/>
    <property type="evidence" value="ECO:0007669"/>
    <property type="project" value="UniProtKB-SubCell"/>
</dbReference>
<dbReference type="InterPro" id="IPR042229">
    <property type="entry name" value="Listeria/Bacterioides_rpt_sf"/>
</dbReference>
<accession>A0A1P8F5H2</accession>
<dbReference type="Gene3D" id="2.60.40.4270">
    <property type="entry name" value="Listeria-Bacteroides repeat domain"/>
    <property type="match status" value="1"/>
</dbReference>
<gene>
    <name evidence="3" type="ORF">Dform_00318</name>
</gene>
<dbReference type="EMBL" id="CP018258">
    <property type="protein sequence ID" value="APV43678.1"/>
    <property type="molecule type" value="Genomic_DNA"/>
</dbReference>
<evidence type="ECO:0000313" key="3">
    <source>
        <dbReference type="EMBL" id="APV43678.1"/>
    </source>
</evidence>
<dbReference type="AlphaFoldDB" id="A0A1P8F5H2"/>
<organism evidence="3 4">
    <name type="scientific">Dehalogenimonas formicexedens</name>
    <dbReference type="NCBI Taxonomy" id="1839801"/>
    <lineage>
        <taxon>Bacteria</taxon>
        <taxon>Bacillati</taxon>
        <taxon>Chloroflexota</taxon>
        <taxon>Dehalococcoidia</taxon>
        <taxon>Dehalococcoidales</taxon>
        <taxon>Dehalococcoidaceae</taxon>
        <taxon>Dehalogenimonas</taxon>
    </lineage>
</organism>
<dbReference type="Pfam" id="PF09479">
    <property type="entry name" value="Flg_new"/>
    <property type="match status" value="1"/>
</dbReference>
<feature type="domain" description="Bacterial repeat" evidence="2">
    <location>
        <begin position="267"/>
        <end position="335"/>
    </location>
</feature>
<dbReference type="InterPro" id="IPR013378">
    <property type="entry name" value="InlB-like_B-rpt"/>
</dbReference>
<dbReference type="KEGG" id="dfo:Dform_00318"/>
<dbReference type="STRING" id="1839801.Dform_00318"/>
<feature type="domain" description="Bacterial repeat" evidence="2">
    <location>
        <begin position="40"/>
        <end position="111"/>
    </location>
</feature>
<comment type="subcellular location">
    <subcellularLocation>
        <location evidence="1">Cell envelope</location>
    </subcellularLocation>
</comment>
<dbReference type="NCBIfam" id="TIGR02543">
    <property type="entry name" value="List_Bact_rpt"/>
    <property type="match status" value="1"/>
</dbReference>